<evidence type="ECO:0000313" key="7">
    <source>
        <dbReference type="Proteomes" id="UP000294239"/>
    </source>
</evidence>
<keyword evidence="2 4" id="KW-0238">DNA-binding</keyword>
<evidence type="ECO:0000256" key="3">
    <source>
        <dbReference type="ARBA" id="ARBA00023163"/>
    </source>
</evidence>
<dbReference type="InterPro" id="IPR036271">
    <property type="entry name" value="Tet_transcr_reg_TetR-rel_C_sf"/>
</dbReference>
<evidence type="ECO:0000313" key="6">
    <source>
        <dbReference type="EMBL" id="TBN12418.1"/>
    </source>
</evidence>
<dbReference type="Proteomes" id="UP000294239">
    <property type="component" value="Unassembled WGS sequence"/>
</dbReference>
<evidence type="ECO:0000256" key="2">
    <source>
        <dbReference type="ARBA" id="ARBA00023125"/>
    </source>
</evidence>
<keyword evidence="7" id="KW-1185">Reference proteome</keyword>
<comment type="caution">
    <text evidence="6">The sequence shown here is derived from an EMBL/GenBank/DDBJ whole genome shotgun (WGS) entry which is preliminary data.</text>
</comment>
<dbReference type="InterPro" id="IPR050109">
    <property type="entry name" value="HTH-type_TetR-like_transc_reg"/>
</dbReference>
<dbReference type="InterPro" id="IPR001647">
    <property type="entry name" value="HTH_TetR"/>
</dbReference>
<feature type="DNA-binding region" description="H-T-H motif" evidence="4">
    <location>
        <begin position="44"/>
        <end position="63"/>
    </location>
</feature>
<protein>
    <submittedName>
        <fullName evidence="6">TetR/AcrR family transcriptional regulator</fullName>
    </submittedName>
</protein>
<dbReference type="PRINTS" id="PR00455">
    <property type="entry name" value="HTHTETR"/>
</dbReference>
<dbReference type="InterPro" id="IPR009057">
    <property type="entry name" value="Homeodomain-like_sf"/>
</dbReference>
<proteinExistence type="predicted"/>
<keyword evidence="1" id="KW-0805">Transcription regulation</keyword>
<dbReference type="EMBL" id="SISF01000030">
    <property type="protein sequence ID" value="TBN12418.1"/>
    <property type="molecule type" value="Genomic_DNA"/>
</dbReference>
<dbReference type="Pfam" id="PF00440">
    <property type="entry name" value="TetR_N"/>
    <property type="match status" value="1"/>
</dbReference>
<dbReference type="PANTHER" id="PTHR30055:SF234">
    <property type="entry name" value="HTH-TYPE TRANSCRIPTIONAL REGULATOR BETI"/>
    <property type="match status" value="1"/>
</dbReference>
<evidence type="ECO:0000256" key="1">
    <source>
        <dbReference type="ARBA" id="ARBA00023015"/>
    </source>
</evidence>
<dbReference type="Gene3D" id="1.10.357.10">
    <property type="entry name" value="Tetracycline Repressor, domain 2"/>
    <property type="match status" value="1"/>
</dbReference>
<feature type="domain" description="HTH tetR-type" evidence="5">
    <location>
        <begin position="21"/>
        <end position="81"/>
    </location>
</feature>
<reference evidence="6 7" key="1">
    <citation type="submission" date="2019-02" db="EMBL/GenBank/DDBJ databases">
        <title>Current taxonomic status of genus Agrobacterium and description of Agrobacterium cavarae sp. nov. isolated from maize roots.</title>
        <authorList>
            <person name="Flores-Felix J.D."/>
            <person name="Menendez E."/>
            <person name="Ramirez-Bahena M.H."/>
            <person name="Garcia-Fraile P."/>
            <person name="Velazquez E."/>
        </authorList>
    </citation>
    <scope>NUCLEOTIDE SEQUENCE [LARGE SCALE GENOMIC DNA]</scope>
    <source>
        <strain evidence="6 7">RZME10</strain>
    </source>
</reference>
<dbReference type="SUPFAM" id="SSF48498">
    <property type="entry name" value="Tetracyclin repressor-like, C-terminal domain"/>
    <property type="match status" value="1"/>
</dbReference>
<evidence type="ECO:0000259" key="5">
    <source>
        <dbReference type="PROSITE" id="PS50977"/>
    </source>
</evidence>
<name>A0ABY1Y7Y5_9HYPH</name>
<evidence type="ECO:0000256" key="4">
    <source>
        <dbReference type="PROSITE-ProRule" id="PRU00335"/>
    </source>
</evidence>
<keyword evidence="3" id="KW-0804">Transcription</keyword>
<dbReference type="PROSITE" id="PS50977">
    <property type="entry name" value="HTH_TETR_2"/>
    <property type="match status" value="1"/>
</dbReference>
<gene>
    <name evidence="6" type="ORF">EYC79_12880</name>
</gene>
<dbReference type="PANTHER" id="PTHR30055">
    <property type="entry name" value="HTH-TYPE TRANSCRIPTIONAL REGULATOR RUTR"/>
    <property type="match status" value="1"/>
</dbReference>
<dbReference type="SUPFAM" id="SSF46689">
    <property type="entry name" value="Homeodomain-like"/>
    <property type="match status" value="1"/>
</dbReference>
<accession>A0ABY1Y7Y5</accession>
<sequence>MVSVGTSEVARVGRPPKAARDMARERIIAVATELFSGRGFAGTSMEQVASKCGAGKDTVYRRFPSKVALFESVVEDAHKNAVARLELMPTVTGDPLTRLESLVRQLLRVNMEPDMIALKRIAFSEAVVFEKGGPIPPQPDPIMAKLVEAVESAQEDGALCPGNASEIAGHLIHCMVAMPTGAAMMGSNEFGSPAAVDAHFDKTWTWLMNGLKQL</sequence>
<organism evidence="6 7">
    <name type="scientific">Agrobacterium cavarae</name>
    <dbReference type="NCBI Taxonomy" id="2528239"/>
    <lineage>
        <taxon>Bacteria</taxon>
        <taxon>Pseudomonadati</taxon>
        <taxon>Pseudomonadota</taxon>
        <taxon>Alphaproteobacteria</taxon>
        <taxon>Hyphomicrobiales</taxon>
        <taxon>Rhizobiaceae</taxon>
        <taxon>Rhizobium/Agrobacterium group</taxon>
        <taxon>Agrobacterium</taxon>
    </lineage>
</organism>